<evidence type="ECO:0000256" key="3">
    <source>
        <dbReference type="ARBA" id="ARBA00022989"/>
    </source>
</evidence>
<feature type="domain" description="Ion transport" evidence="7">
    <location>
        <begin position="545"/>
        <end position="690"/>
    </location>
</feature>
<dbReference type="InterPro" id="IPR043203">
    <property type="entry name" value="VGCC_Ca_Na"/>
</dbReference>
<evidence type="ECO:0000313" key="8">
    <source>
        <dbReference type="EMBL" id="GIM17338.1"/>
    </source>
</evidence>
<evidence type="ECO:0000256" key="1">
    <source>
        <dbReference type="ARBA" id="ARBA00004141"/>
    </source>
</evidence>
<dbReference type="PANTHER" id="PTHR10037">
    <property type="entry name" value="VOLTAGE-GATED CATION CHANNEL CALCIUM AND SODIUM"/>
    <property type="match status" value="1"/>
</dbReference>
<dbReference type="InterPro" id="IPR027359">
    <property type="entry name" value="Volt_channel_dom_sf"/>
</dbReference>
<feature type="region of interest" description="Disordered" evidence="5">
    <location>
        <begin position="472"/>
        <end position="513"/>
    </location>
</feature>
<dbReference type="Gene3D" id="1.20.120.350">
    <property type="entry name" value="Voltage-gated potassium channels. Chain C"/>
    <property type="match status" value="2"/>
</dbReference>
<feature type="compositionally biased region" description="Basic and acidic residues" evidence="5">
    <location>
        <begin position="425"/>
        <end position="435"/>
    </location>
</feature>
<evidence type="ECO:0000256" key="2">
    <source>
        <dbReference type="ARBA" id="ARBA00022692"/>
    </source>
</evidence>
<dbReference type="FunFam" id="1.20.120.350:FF:000095">
    <property type="entry name" value="Voltage-gated Ca2+ channel, alpha subunit"/>
    <property type="match status" value="1"/>
</dbReference>
<feature type="transmembrane region" description="Helical" evidence="6">
    <location>
        <begin position="155"/>
        <end position="177"/>
    </location>
</feature>
<evidence type="ECO:0000256" key="6">
    <source>
        <dbReference type="SAM" id="Phobius"/>
    </source>
</evidence>
<protein>
    <recommendedName>
        <fullName evidence="7">Ion transport domain-containing protein</fullName>
    </recommendedName>
</protein>
<evidence type="ECO:0000256" key="4">
    <source>
        <dbReference type="ARBA" id="ARBA00023136"/>
    </source>
</evidence>
<comment type="caution">
    <text evidence="8">The sequence shown here is derived from an EMBL/GenBank/DDBJ whole genome shotgun (WGS) entry which is preliminary data.</text>
</comment>
<evidence type="ECO:0000313" key="9">
    <source>
        <dbReference type="Proteomes" id="UP000722791"/>
    </source>
</evidence>
<feature type="domain" description="Ion transport" evidence="7">
    <location>
        <begin position="82"/>
        <end position="394"/>
    </location>
</feature>
<feature type="compositionally biased region" description="Basic and acidic residues" evidence="5">
    <location>
        <begin position="395"/>
        <end position="417"/>
    </location>
</feature>
<reference evidence="8" key="1">
    <citation type="journal article" date="2021" name="Proc. Natl. Acad. Sci. U.S.A.">
        <title>Three genomes in the algal genus Volvox reveal the fate of a haploid sex-determining region after a transition to homothallism.</title>
        <authorList>
            <person name="Yamamoto K."/>
            <person name="Hamaji T."/>
            <person name="Kawai-Toyooka H."/>
            <person name="Matsuzaki R."/>
            <person name="Takahashi F."/>
            <person name="Nishimura Y."/>
            <person name="Kawachi M."/>
            <person name="Noguchi H."/>
            <person name="Minakuchi Y."/>
            <person name="Umen J.G."/>
            <person name="Toyoda A."/>
            <person name="Nozaki H."/>
        </authorList>
    </citation>
    <scope>NUCLEOTIDE SEQUENCE</scope>
    <source>
        <strain evidence="8">NIES-3785</strain>
    </source>
</reference>
<feature type="non-terminal residue" evidence="8">
    <location>
        <position position="690"/>
    </location>
</feature>
<feature type="compositionally biased region" description="Basic and acidic residues" evidence="5">
    <location>
        <begin position="451"/>
        <end position="460"/>
    </location>
</feature>
<dbReference type="Proteomes" id="UP000722791">
    <property type="component" value="Unassembled WGS sequence"/>
</dbReference>
<dbReference type="Pfam" id="PF00520">
    <property type="entry name" value="Ion_trans"/>
    <property type="match status" value="2"/>
</dbReference>
<keyword evidence="3 6" id="KW-1133">Transmembrane helix</keyword>
<dbReference type="GO" id="GO:0005248">
    <property type="term" value="F:voltage-gated sodium channel activity"/>
    <property type="evidence" value="ECO:0007669"/>
    <property type="project" value="TreeGrafter"/>
</dbReference>
<keyword evidence="2 6" id="KW-0812">Transmembrane</keyword>
<dbReference type="EMBL" id="BNCQ01000107">
    <property type="protein sequence ID" value="GIM17338.1"/>
    <property type="molecule type" value="Genomic_DNA"/>
</dbReference>
<feature type="transmembrane region" description="Helical" evidence="6">
    <location>
        <begin position="359"/>
        <end position="385"/>
    </location>
</feature>
<feature type="region of interest" description="Disordered" evidence="5">
    <location>
        <begin position="18"/>
        <end position="43"/>
    </location>
</feature>
<dbReference type="AlphaFoldDB" id="A0A8J4LZN3"/>
<name>A0A8J4LZN3_9CHLO</name>
<dbReference type="FunFam" id="1.20.120.350:FF:000068">
    <property type="entry name" value="Sodium channel protein"/>
    <property type="match status" value="1"/>
</dbReference>
<sequence>MGDGSGHREVQDVAFAVRSAPSTSSTASEAKHRHTSNGSFNQKKGSSAHLAAWALAYPETSLFCIRKHNAVRKFCILVSHSTIFENFILSCILCNCITLGMSSNREGFDHTRIGRTLNKFEYLWVGIFSVEAVIKIVSMGFILAPGTYLRDGWNWIDFIVVALGYVDIFSSGNLTAVRTVRVLRPLRAITRVRGMKVLVTTMIESMPMLIDVALLCAFTFFIWGIVAVQLFAGALRNRCAGPDFTFAYTTQAAGDGRFLLSNVTYIISDEQSTDLCSGPLASDTSWYELPDGSNQSLPGPGGGGFVCPADQYCAAYGNPNYGMTSFDNILWSWLTIFQCITLESWTDVLYMTSDAVSWWVWPLFVTLTVFCAFFLVSLALAVIFLQFASENTETHDLERQRDEEAAMRRQQREQQRERKARAQQHKREQEGRLTEGDGEEEERRKGRGKLRKDSGSEDDRVVEVSEHGAFFGGKMGDVATGSPGLKGQEVQVQRKKDEDEMEEEKEERRTSQRTFRMMSTSLSETELEGLSAVRRLAYRVAVSPYLTGITIALILINTAVMCVNWYGMPYKVEQVTNYINYGLTGYFVVELMIKLVGLGIKRYFNDGMNIFDFFVVVVSVAEMIVDLLPSVGGVGPLSVLRMLRMLRVFRLMRIWRELYVILHAILRSVMSTAYLMLLMLLFMFISALMG</sequence>
<comment type="subcellular location">
    <subcellularLocation>
        <location evidence="1">Membrane</location>
        <topology evidence="1">Multi-pass membrane protein</topology>
    </subcellularLocation>
</comment>
<feature type="transmembrane region" description="Helical" evidence="6">
    <location>
        <begin position="664"/>
        <end position="689"/>
    </location>
</feature>
<dbReference type="SUPFAM" id="SSF81324">
    <property type="entry name" value="Voltage-gated potassium channels"/>
    <property type="match status" value="2"/>
</dbReference>
<feature type="transmembrane region" description="Helical" evidence="6">
    <location>
        <begin position="122"/>
        <end position="143"/>
    </location>
</feature>
<feature type="transmembrane region" description="Helical" evidence="6">
    <location>
        <begin position="212"/>
        <end position="232"/>
    </location>
</feature>
<dbReference type="Gene3D" id="1.10.287.70">
    <property type="match status" value="1"/>
</dbReference>
<gene>
    <name evidence="8" type="ORF">Vretimale_19876</name>
</gene>
<keyword evidence="4 6" id="KW-0472">Membrane</keyword>
<proteinExistence type="predicted"/>
<dbReference type="GO" id="GO:0001518">
    <property type="term" value="C:voltage-gated sodium channel complex"/>
    <property type="evidence" value="ECO:0007669"/>
    <property type="project" value="TreeGrafter"/>
</dbReference>
<evidence type="ECO:0000259" key="7">
    <source>
        <dbReference type="Pfam" id="PF00520"/>
    </source>
</evidence>
<organism evidence="8 9">
    <name type="scientific">Volvox reticuliferus</name>
    <dbReference type="NCBI Taxonomy" id="1737510"/>
    <lineage>
        <taxon>Eukaryota</taxon>
        <taxon>Viridiplantae</taxon>
        <taxon>Chlorophyta</taxon>
        <taxon>core chlorophytes</taxon>
        <taxon>Chlorophyceae</taxon>
        <taxon>CS clade</taxon>
        <taxon>Chlamydomonadales</taxon>
        <taxon>Volvocaceae</taxon>
        <taxon>Volvox</taxon>
    </lineage>
</organism>
<feature type="transmembrane region" description="Helical" evidence="6">
    <location>
        <begin position="578"/>
        <end position="596"/>
    </location>
</feature>
<feature type="transmembrane region" description="Helical" evidence="6">
    <location>
        <begin position="544"/>
        <end position="566"/>
    </location>
</feature>
<dbReference type="InterPro" id="IPR005821">
    <property type="entry name" value="Ion_trans_dom"/>
</dbReference>
<feature type="region of interest" description="Disordered" evidence="5">
    <location>
        <begin position="395"/>
        <end position="460"/>
    </location>
</feature>
<accession>A0A8J4LZN3</accession>
<feature type="compositionally biased region" description="Low complexity" evidence="5">
    <location>
        <begin position="19"/>
        <end position="28"/>
    </location>
</feature>
<evidence type="ECO:0000256" key="5">
    <source>
        <dbReference type="SAM" id="MobiDB-lite"/>
    </source>
</evidence>
<dbReference type="PANTHER" id="PTHR10037:SF62">
    <property type="entry name" value="SODIUM CHANNEL PROTEIN 60E"/>
    <property type="match status" value="1"/>
</dbReference>